<dbReference type="PROSITE" id="PS50943">
    <property type="entry name" value="HTH_CROC1"/>
    <property type="match status" value="1"/>
</dbReference>
<dbReference type="SMART" id="SM00530">
    <property type="entry name" value="HTH_XRE"/>
    <property type="match status" value="1"/>
</dbReference>
<dbReference type="SUPFAM" id="SSF47413">
    <property type="entry name" value="lambda repressor-like DNA-binding domains"/>
    <property type="match status" value="1"/>
</dbReference>
<dbReference type="GO" id="GO:0003677">
    <property type="term" value="F:DNA binding"/>
    <property type="evidence" value="ECO:0007669"/>
    <property type="project" value="InterPro"/>
</dbReference>
<dbReference type="AlphaFoldDB" id="A0A348HFP1"/>
<dbReference type="PANTHER" id="PTHR43236">
    <property type="entry name" value="ANTITOXIN HIGA1"/>
    <property type="match status" value="1"/>
</dbReference>
<comment type="similarity">
    <text evidence="1">Belongs to the short-chain fatty acyl-CoA assimilation regulator (ScfR) family.</text>
</comment>
<dbReference type="KEGG" id="zpl:ZBT109_1688"/>
<dbReference type="Pfam" id="PF06114">
    <property type="entry name" value="Peptidase_M78"/>
    <property type="match status" value="1"/>
</dbReference>
<name>A0A348HFP1_9GAMM</name>
<dbReference type="Gene3D" id="1.10.10.2910">
    <property type="match status" value="1"/>
</dbReference>
<dbReference type="PANTHER" id="PTHR43236:SF1">
    <property type="entry name" value="BLL7220 PROTEIN"/>
    <property type="match status" value="1"/>
</dbReference>
<dbReference type="InterPro" id="IPR010359">
    <property type="entry name" value="IrrE_HExxH"/>
</dbReference>
<dbReference type="RefSeq" id="WP_027705968.1">
    <property type="nucleotide sequence ID" value="NZ_AP018933.1"/>
</dbReference>
<evidence type="ECO:0000313" key="4">
    <source>
        <dbReference type="Proteomes" id="UP000267342"/>
    </source>
</evidence>
<dbReference type="Gene3D" id="1.10.260.40">
    <property type="entry name" value="lambda repressor-like DNA-binding domains"/>
    <property type="match status" value="1"/>
</dbReference>
<dbReference type="STRING" id="1123510.GCA_000620025_00866"/>
<dbReference type="Proteomes" id="UP000267342">
    <property type="component" value="Chromosome"/>
</dbReference>
<dbReference type="InterPro" id="IPR052345">
    <property type="entry name" value="Rad_response_metalloprotease"/>
</dbReference>
<evidence type="ECO:0000259" key="2">
    <source>
        <dbReference type="PROSITE" id="PS50943"/>
    </source>
</evidence>
<evidence type="ECO:0000313" key="3">
    <source>
        <dbReference type="EMBL" id="BBG30443.1"/>
    </source>
</evidence>
<evidence type="ECO:0000256" key="1">
    <source>
        <dbReference type="ARBA" id="ARBA00007227"/>
    </source>
</evidence>
<dbReference type="EMBL" id="AP018933">
    <property type="protein sequence ID" value="BBG30443.1"/>
    <property type="molecule type" value="Genomic_DNA"/>
</dbReference>
<feature type="domain" description="HTH cro/C1-type" evidence="2">
    <location>
        <begin position="7"/>
        <end position="61"/>
    </location>
</feature>
<dbReference type="CDD" id="cd00093">
    <property type="entry name" value="HTH_XRE"/>
    <property type="match status" value="1"/>
</dbReference>
<organism evidence="3 4">
    <name type="scientific">Zymobacter palmae</name>
    <dbReference type="NCBI Taxonomy" id="33074"/>
    <lineage>
        <taxon>Bacteria</taxon>
        <taxon>Pseudomonadati</taxon>
        <taxon>Pseudomonadota</taxon>
        <taxon>Gammaproteobacteria</taxon>
        <taxon>Oceanospirillales</taxon>
        <taxon>Halomonadaceae</taxon>
        <taxon>Zymobacter group</taxon>
        <taxon>Zymobacter</taxon>
    </lineage>
</organism>
<dbReference type="Pfam" id="PF01381">
    <property type="entry name" value="HTH_3"/>
    <property type="match status" value="1"/>
</dbReference>
<dbReference type="InterPro" id="IPR001387">
    <property type="entry name" value="Cro/C1-type_HTH"/>
</dbReference>
<proteinExistence type="inferred from homology"/>
<gene>
    <name evidence="3" type="ORF">ZBT109_1688</name>
</gene>
<keyword evidence="4" id="KW-1185">Reference proteome</keyword>
<dbReference type="InterPro" id="IPR010982">
    <property type="entry name" value="Lambda_DNA-bd_dom_sf"/>
</dbReference>
<sequence length="368" mass="42043">MFSTKSLEIARERRGLTKKQLAESVNISAEHLTRIIKEKHCPESELISTFSKVLGYPLEFFVSGPEDVLSEENVSFRDLSSSTARDRKRTKRAGDLAIYINSWMINIFSLPPVNLPDLRDENQNPEVAASSLRSLWGIGNRPIPNLIKLLENKGIRLMSLDEDNVAVDGFSFYVRNQPYIMINNSKSAERSRFNLAHELAHLVLHLHGGDSGTGEKDCTCNTKKVEAEADQFASAFLMPRDDILDNLPIVRNIDHLIEAKKRWRVSVAALARRCYQLGIVSDWKYRALCKEISVRGYRRNEPNPTDRETSIIWNKIMMFLFKEKNKTDGLHLPVDEWDTLVQGLLKKDINNSLHPITSDKKLSLQLVR</sequence>
<protein>
    <submittedName>
        <fullName evidence="3">Predicted Zn peptidase</fullName>
    </submittedName>
</protein>
<accession>A0A348HFP1</accession>
<dbReference type="OrthoDB" id="9794834at2"/>
<reference evidence="3 4" key="1">
    <citation type="submission" date="2018-09" db="EMBL/GenBank/DDBJ databases">
        <title>Zymobacter palmae IAM14233 (=T109) whole genome analysis.</title>
        <authorList>
            <person name="Yanase H."/>
        </authorList>
    </citation>
    <scope>NUCLEOTIDE SEQUENCE [LARGE SCALE GENOMIC DNA]</scope>
    <source>
        <strain evidence="3 4">IAM14233</strain>
    </source>
</reference>